<feature type="region of interest" description="Disordered" evidence="1">
    <location>
        <begin position="1"/>
        <end position="21"/>
    </location>
</feature>
<dbReference type="RefSeq" id="WP_187522299.1">
    <property type="nucleotide sequence ID" value="NZ_JACONW010000092.1"/>
</dbReference>
<evidence type="ECO:0000313" key="3">
    <source>
        <dbReference type="Proteomes" id="UP000651852"/>
    </source>
</evidence>
<accession>A0ABR7B394</accession>
<keyword evidence="3" id="KW-1185">Reference proteome</keyword>
<gene>
    <name evidence="2" type="ORF">H8S59_17940</name>
</gene>
<comment type="caution">
    <text evidence="2">The sequence shown here is derived from an EMBL/GenBank/DDBJ whole genome shotgun (WGS) entry which is preliminary data.</text>
</comment>
<protein>
    <submittedName>
        <fullName evidence="2">Uncharacterized protein</fullName>
    </submittedName>
</protein>
<evidence type="ECO:0000313" key="2">
    <source>
        <dbReference type="EMBL" id="MBC3951656.1"/>
    </source>
</evidence>
<evidence type="ECO:0000256" key="1">
    <source>
        <dbReference type="SAM" id="MobiDB-lite"/>
    </source>
</evidence>
<organism evidence="2 3">
    <name type="scientific">Pseudomonas folii</name>
    <dbReference type="NCBI Taxonomy" id="2762593"/>
    <lineage>
        <taxon>Bacteria</taxon>
        <taxon>Pseudomonadati</taxon>
        <taxon>Pseudomonadota</taxon>
        <taxon>Gammaproteobacteria</taxon>
        <taxon>Pseudomonadales</taxon>
        <taxon>Pseudomonadaceae</taxon>
        <taxon>Pseudomonas</taxon>
    </lineage>
</organism>
<reference evidence="2 3" key="1">
    <citation type="submission" date="2020-08" db="EMBL/GenBank/DDBJ databases">
        <title>Putative novel bacterial strains isolated from necrotic wheat leaf tissues caused by Xanthomonas translucens.</title>
        <authorList>
            <person name="Tambong J.T."/>
        </authorList>
    </citation>
    <scope>NUCLEOTIDE SEQUENCE [LARGE SCALE GENOMIC DNA]</scope>
    <source>
        <strain evidence="2 3">DOAB 1069</strain>
    </source>
</reference>
<feature type="compositionally biased region" description="Pro residues" evidence="1">
    <location>
        <begin position="1"/>
        <end position="14"/>
    </location>
</feature>
<dbReference type="EMBL" id="JACONW010000092">
    <property type="protein sequence ID" value="MBC3951656.1"/>
    <property type="molecule type" value="Genomic_DNA"/>
</dbReference>
<proteinExistence type="predicted"/>
<name>A0ABR7B394_9PSED</name>
<dbReference type="Proteomes" id="UP000651852">
    <property type="component" value="Unassembled WGS sequence"/>
</dbReference>
<sequence length="854" mass="94116">MNTPITPVPPPTPSPQEVQPRRGYGVNALAPLLNPVQLQLIQTTVRAYVQEQSVATRLEALSVLEAQNDGVAGVEFELTSLLQLLSWRRLVDASSMSDEQLKQLLDDMLSSAEGQTIGRRLNTVLGWYGAADNESIDPMVIRQLVWKALILELDPPEHRQPGYIAGYEFGKPENWGRPLTDIQKEFEDFLEEKTCNAQGARSSHLARLAAYILAPIAPEMVIKETPGTLRYGNGEWVNFAHGVALVEALSPGSSPTMSYEQLLALPLKMFHSATGDERNIIIQTRIAPALQWAVVNGVLPIRASPGYSPSEVQTAIEALDAHQNKVVTAIGTLLRKAPYRPDIGLKKFNEVLGAFNAKALLHLTMRPTTFWKRVEYSLRNPSPRIPSGEFYLLDVFVAGFMKNGTDQFEPVIPSHLVSQKEFYESFYNEQIEHLKGIDVDALYRKAFEQYVRDAQSAYSCMVEKLIAEIPYADRRAIQYGTVYLYALEQPTGKRVDEETRQDRQLARGRAGFVLVCRQADNAFAYEMFPLLGIAVRNPSLSQLPDGNLILKPRLLRRRAGPLPLDWEAYEKFKAPRANIKTNALPVRIYTALPGRLEAVPLTSPLSSQRFRGLGHIVAKEHLFFNQENWLKENRSQTGSEFVSANYPPVLRMLATFIPGLSCFNAVQNDEAPAISCAIDVGLILASPAFKFAKGFVSLALNAGAPVIARRLPALAKLTGNFVSDASASYLRGLNPFDGLFYRVGPFSGMAALLLKSTYKLHEAVGQTLGKPGEFAYINGLESAASPDKWRPIAIGDRLATMINGVADVPVRDFPTVDGSVRTYLVNTASGYSYGPALAAELLRTAPAEGADDSA</sequence>